<evidence type="ECO:0000313" key="10">
    <source>
        <dbReference type="EMBL" id="AOS64936.1"/>
    </source>
</evidence>
<evidence type="ECO:0000259" key="8">
    <source>
        <dbReference type="Pfam" id="PF00370"/>
    </source>
</evidence>
<dbReference type="PANTHER" id="PTHR10196">
    <property type="entry name" value="SUGAR KINASE"/>
    <property type="match status" value="1"/>
</dbReference>
<keyword evidence="3" id="KW-0547">Nucleotide-binding</keyword>
<evidence type="ECO:0000256" key="2">
    <source>
        <dbReference type="ARBA" id="ARBA00022679"/>
    </source>
</evidence>
<dbReference type="SUPFAM" id="SSF53067">
    <property type="entry name" value="Actin-like ATPase domain"/>
    <property type="match status" value="2"/>
</dbReference>
<dbReference type="InterPro" id="IPR018485">
    <property type="entry name" value="FGGY_C"/>
</dbReference>
<evidence type="ECO:0000256" key="1">
    <source>
        <dbReference type="ARBA" id="ARBA00009156"/>
    </source>
</evidence>
<keyword evidence="4 10" id="KW-0418">Kinase</keyword>
<dbReference type="EC" id="2.7.1.5" evidence="10"/>
<dbReference type="GO" id="GO:0005524">
    <property type="term" value="F:ATP binding"/>
    <property type="evidence" value="ECO:0007669"/>
    <property type="project" value="UniProtKB-KW"/>
</dbReference>
<dbReference type="Gene3D" id="3.30.420.40">
    <property type="match status" value="2"/>
</dbReference>
<comment type="similarity">
    <text evidence="1">Belongs to the FGGY kinase family.</text>
</comment>
<dbReference type="Proteomes" id="UP000095210">
    <property type="component" value="Chromosome"/>
</dbReference>
<keyword evidence="7" id="KW-0684">Rhamnose metabolism</keyword>
<dbReference type="InterPro" id="IPR043129">
    <property type="entry name" value="ATPase_NBD"/>
</dbReference>
<keyword evidence="5" id="KW-0067">ATP-binding</keyword>
<dbReference type="PANTHER" id="PTHR10196:SF93">
    <property type="entry name" value="L-RHAMNULOKINASE"/>
    <property type="match status" value="1"/>
</dbReference>
<evidence type="ECO:0000256" key="5">
    <source>
        <dbReference type="ARBA" id="ARBA00022840"/>
    </source>
</evidence>
<name>A0AAC9N0H8_9PSEU</name>
<dbReference type="InterPro" id="IPR018484">
    <property type="entry name" value="FGGY_N"/>
</dbReference>
<dbReference type="KEGG" id="ahm:TL08_20725"/>
<evidence type="ECO:0000259" key="9">
    <source>
        <dbReference type="Pfam" id="PF02782"/>
    </source>
</evidence>
<keyword evidence="2 10" id="KW-0808">Transferase</keyword>
<gene>
    <name evidence="10" type="ORF">TL08_20725</name>
</gene>
<dbReference type="Pfam" id="PF00370">
    <property type="entry name" value="FGGY_N"/>
    <property type="match status" value="1"/>
</dbReference>
<feature type="domain" description="Carbohydrate kinase FGGY C-terminal" evidence="9">
    <location>
        <begin position="255"/>
        <end position="446"/>
    </location>
</feature>
<organism evidence="10 11">
    <name type="scientific">Actinoalloteichus hymeniacidonis</name>
    <dbReference type="NCBI Taxonomy" id="340345"/>
    <lineage>
        <taxon>Bacteria</taxon>
        <taxon>Bacillati</taxon>
        <taxon>Actinomycetota</taxon>
        <taxon>Actinomycetes</taxon>
        <taxon>Pseudonocardiales</taxon>
        <taxon>Pseudonocardiaceae</taxon>
        <taxon>Actinoalloteichus</taxon>
    </lineage>
</organism>
<evidence type="ECO:0000256" key="7">
    <source>
        <dbReference type="ARBA" id="ARBA00023308"/>
    </source>
</evidence>
<reference evidence="11" key="1">
    <citation type="submission" date="2016-03" db="EMBL/GenBank/DDBJ databases">
        <title>Complete genome sequence of the type strain Actinoalloteichus hymeniacidonis DSM 45092.</title>
        <authorList>
            <person name="Schaffert L."/>
            <person name="Albersmeier A."/>
            <person name="Winkler A."/>
            <person name="Kalinowski J."/>
            <person name="Zotchev S."/>
            <person name="Ruckert C."/>
        </authorList>
    </citation>
    <scope>NUCLEOTIDE SEQUENCE [LARGE SCALE GENOMIC DNA]</scope>
    <source>
        <strain evidence="11">HPA177(T) (DSM 45092(T))</strain>
    </source>
</reference>
<dbReference type="GO" id="GO:0004370">
    <property type="term" value="F:glycerol kinase activity"/>
    <property type="evidence" value="ECO:0007669"/>
    <property type="project" value="TreeGrafter"/>
</dbReference>
<dbReference type="GO" id="GO:0008993">
    <property type="term" value="F:rhamnulokinase activity"/>
    <property type="evidence" value="ECO:0007669"/>
    <property type="project" value="UniProtKB-EC"/>
</dbReference>
<accession>A0AAC9N0H8</accession>
<dbReference type="Pfam" id="PF02782">
    <property type="entry name" value="FGGY_C"/>
    <property type="match status" value="1"/>
</dbReference>
<sequence>MSCAAVDLGASSGRVILGRVGGGELTTTEVARFDNKPIRVPRGADDDRLHWDILRLYADVLAGLRRASELGPLDGIGIDSWAVDYGLLDAGGELLGNPIHYRDARTDGVLDQVRAELGARRIYATTGIQFMQINTLIQLVAARDSPALASARRLLLIPDLLCYWLTGEFGAEVTNASTTQLLDVGQRRWARELIRDAGIDEALLPRLREPGETIGVLAGSARDQLGGHATPVVAVGSHDTASAIVAVPATGTRFGYISCGTWSLVGLELAAPVLSEASRAANFTNELGVDGTTRYLRNVMGLWLLQESLRTWQSRGQQPEVVELLSGAAEAAPFRSLIDPDDPRFLAPGDMPARIAEVCRETGQPVPADRYQLVRCILESLALAYRRTLRTACELADREVDVLHIVGGGSRNELLCRWTADACGIPVVAGPVEATALGNLLVQARAVGAAGVGDLTAMRALVAATQDVHEYRPGGDIPAWDAAARRWSAIFER</sequence>
<dbReference type="CDD" id="cd07771">
    <property type="entry name" value="ASKHA_NBD_FGGY_RhaB-like"/>
    <property type="match status" value="1"/>
</dbReference>
<keyword evidence="11" id="KW-1185">Reference proteome</keyword>
<evidence type="ECO:0000256" key="4">
    <source>
        <dbReference type="ARBA" id="ARBA00022777"/>
    </source>
</evidence>
<dbReference type="InterPro" id="IPR013449">
    <property type="entry name" value="Rhamnulokinase"/>
</dbReference>
<dbReference type="GO" id="GO:0006071">
    <property type="term" value="P:glycerol metabolic process"/>
    <property type="evidence" value="ECO:0007669"/>
    <property type="project" value="TreeGrafter"/>
</dbReference>
<dbReference type="InterPro" id="IPR000577">
    <property type="entry name" value="Carb_kinase_FGGY"/>
</dbReference>
<keyword evidence="6" id="KW-1015">Disulfide bond</keyword>
<dbReference type="EMBL" id="CP014859">
    <property type="protein sequence ID" value="AOS64936.1"/>
    <property type="molecule type" value="Genomic_DNA"/>
</dbReference>
<dbReference type="PIRSF" id="PIRSF000538">
    <property type="entry name" value="GlpK"/>
    <property type="match status" value="1"/>
</dbReference>
<evidence type="ECO:0000256" key="6">
    <source>
        <dbReference type="ARBA" id="ARBA00023157"/>
    </source>
</evidence>
<feature type="domain" description="Carbohydrate kinase FGGY N-terminal" evidence="8">
    <location>
        <begin position="5"/>
        <end position="245"/>
    </location>
</feature>
<evidence type="ECO:0000313" key="11">
    <source>
        <dbReference type="Proteomes" id="UP000095210"/>
    </source>
</evidence>
<dbReference type="GO" id="GO:0005829">
    <property type="term" value="C:cytosol"/>
    <property type="evidence" value="ECO:0007669"/>
    <property type="project" value="TreeGrafter"/>
</dbReference>
<proteinExistence type="inferred from homology"/>
<dbReference type="AlphaFoldDB" id="A0AAC9N0H8"/>
<dbReference type="GO" id="GO:0019301">
    <property type="term" value="P:rhamnose catabolic process"/>
    <property type="evidence" value="ECO:0007669"/>
    <property type="project" value="InterPro"/>
</dbReference>
<protein>
    <submittedName>
        <fullName evidence="10">Pentulose/hexulose kinase</fullName>
        <ecNumber evidence="10">2.7.1.5</ecNumber>
    </submittedName>
</protein>
<evidence type="ECO:0000256" key="3">
    <source>
        <dbReference type="ARBA" id="ARBA00022741"/>
    </source>
</evidence>